<protein>
    <recommendedName>
        <fullName evidence="3">Peptidase C39-like domain-containing protein</fullName>
    </recommendedName>
</protein>
<reference evidence="1 2" key="2">
    <citation type="submission" date="2024-02" db="EMBL/GenBank/DDBJ databases">
        <title>The Genome Sequence of Enterococcus diestrammenae JM9A.</title>
        <authorList>
            <person name="Earl A."/>
            <person name="Manson A."/>
            <person name="Gilmore M."/>
            <person name="Sanders J."/>
            <person name="Shea T."/>
            <person name="Howe W."/>
            <person name="Livny J."/>
            <person name="Cuomo C."/>
            <person name="Neafsey D."/>
            <person name="Birren B."/>
        </authorList>
    </citation>
    <scope>NUCLEOTIDE SEQUENCE [LARGE SCALE GENOMIC DNA]</scope>
    <source>
        <strain evidence="1 2">JM9A</strain>
    </source>
</reference>
<proteinExistence type="predicted"/>
<evidence type="ECO:0000313" key="1">
    <source>
        <dbReference type="EMBL" id="MEO1781097.1"/>
    </source>
</evidence>
<accession>A0ABV0F203</accession>
<gene>
    <name evidence="1" type="ORF">BAU18_000676</name>
</gene>
<evidence type="ECO:0000313" key="2">
    <source>
        <dbReference type="Proteomes" id="UP001429357"/>
    </source>
</evidence>
<organism evidence="1 2">
    <name type="scientific">Enterococcus diestrammenae</name>
    <dbReference type="NCBI Taxonomy" id="1155073"/>
    <lineage>
        <taxon>Bacteria</taxon>
        <taxon>Bacillati</taxon>
        <taxon>Bacillota</taxon>
        <taxon>Bacilli</taxon>
        <taxon>Lactobacillales</taxon>
        <taxon>Enterococcaceae</taxon>
        <taxon>Enterococcus</taxon>
    </lineage>
</organism>
<dbReference type="EMBL" id="MAEI02000001">
    <property type="protein sequence ID" value="MEO1781097.1"/>
    <property type="molecule type" value="Genomic_DNA"/>
</dbReference>
<comment type="caution">
    <text evidence="1">The sequence shown here is derived from an EMBL/GenBank/DDBJ whole genome shotgun (WGS) entry which is preliminary data.</text>
</comment>
<name>A0ABV0F203_9ENTE</name>
<reference evidence="2" key="1">
    <citation type="submission" date="2016-06" db="EMBL/GenBank/DDBJ databases">
        <title>Four novel species of enterococci isolated from chicken manure.</title>
        <authorList>
            <person name="Van Tyne D."/>
        </authorList>
    </citation>
    <scope>NUCLEOTIDE SEQUENCE [LARGE SCALE GENOMIC DNA]</scope>
    <source>
        <strain evidence="2">JM9A</strain>
    </source>
</reference>
<sequence>MTTNYPKDQWIGIDEQLFKPYKDWITHAGYLCGTHATAVLLAYYQDHVEESMIPPTLRKKGEPDGKTLSEFLRILIQPHEMPTIAYQVAHGLSKYFSYFHLPYRPRATMVGSWYRTTKRLQQGKPVVVGLLKAKGSTYGNHWVTAYAFMETTAGKRYYKVHDNWGNYRKVIPADWGNGTVSLP</sequence>
<keyword evidence="2" id="KW-1185">Reference proteome</keyword>
<dbReference type="Proteomes" id="UP001429357">
    <property type="component" value="Unassembled WGS sequence"/>
</dbReference>
<dbReference type="RefSeq" id="WP_161870708.1">
    <property type="nucleotide sequence ID" value="NZ_MAEI02000001.1"/>
</dbReference>
<evidence type="ECO:0008006" key="3">
    <source>
        <dbReference type="Google" id="ProtNLM"/>
    </source>
</evidence>